<dbReference type="InterPro" id="IPR008978">
    <property type="entry name" value="HSP20-like_chaperone"/>
</dbReference>
<dbReference type="PROSITE" id="PS01031">
    <property type="entry name" value="SHSP"/>
    <property type="match status" value="1"/>
</dbReference>
<dbReference type="SUPFAM" id="SSF49764">
    <property type="entry name" value="HSP20-like chaperones"/>
    <property type="match status" value="1"/>
</dbReference>
<evidence type="ECO:0000313" key="6">
    <source>
        <dbReference type="Proteomes" id="UP001201273"/>
    </source>
</evidence>
<dbReference type="PANTHER" id="PTHR47062">
    <property type="match status" value="1"/>
</dbReference>
<dbReference type="RefSeq" id="WP_233051266.1">
    <property type="nucleotide sequence ID" value="NZ_JAIMJA010000002.1"/>
</dbReference>
<proteinExistence type="inferred from homology"/>
<keyword evidence="1" id="KW-0346">Stress response</keyword>
<dbReference type="CDD" id="cd06470">
    <property type="entry name" value="ACD_IbpA-B_like"/>
    <property type="match status" value="1"/>
</dbReference>
<evidence type="ECO:0000256" key="1">
    <source>
        <dbReference type="ARBA" id="ARBA00023016"/>
    </source>
</evidence>
<evidence type="ECO:0000313" key="5">
    <source>
        <dbReference type="EMBL" id="MCE2593670.1"/>
    </source>
</evidence>
<dbReference type="PANTHER" id="PTHR47062:SF1">
    <property type="entry name" value="SMALL HEAT SHOCK PROTEIN IBPA"/>
    <property type="match status" value="1"/>
</dbReference>
<reference evidence="5 6" key="1">
    <citation type="journal article" date="2022" name="Environ. Microbiol. Rep.">
        <title>Eco-phylogenetic analyses reveal divergent evolution of vitamin B12 metabolism in the marine bacterial family 'Psychromonadaceae'.</title>
        <authorList>
            <person name="Jin X."/>
            <person name="Yang Y."/>
            <person name="Cao H."/>
            <person name="Gao B."/>
            <person name="Zhao Z."/>
        </authorList>
    </citation>
    <scope>NUCLEOTIDE SEQUENCE [LARGE SCALE GENOMIC DNA]</scope>
    <source>
        <strain evidence="5 6">MKS20</strain>
    </source>
</reference>
<organism evidence="5 6">
    <name type="scientific">Motilimonas cestriensis</name>
    <dbReference type="NCBI Taxonomy" id="2742685"/>
    <lineage>
        <taxon>Bacteria</taxon>
        <taxon>Pseudomonadati</taxon>
        <taxon>Pseudomonadota</taxon>
        <taxon>Gammaproteobacteria</taxon>
        <taxon>Alteromonadales</taxon>
        <taxon>Alteromonadales genera incertae sedis</taxon>
        <taxon>Motilimonas</taxon>
    </lineage>
</organism>
<dbReference type="EMBL" id="JAIMJA010000002">
    <property type="protein sequence ID" value="MCE2593670.1"/>
    <property type="molecule type" value="Genomic_DNA"/>
</dbReference>
<evidence type="ECO:0000259" key="4">
    <source>
        <dbReference type="PROSITE" id="PS01031"/>
    </source>
</evidence>
<dbReference type="Proteomes" id="UP001201273">
    <property type="component" value="Unassembled WGS sequence"/>
</dbReference>
<accession>A0ABS8W5V5</accession>
<feature type="domain" description="SHSP" evidence="4">
    <location>
        <begin position="30"/>
        <end position="140"/>
    </location>
</feature>
<dbReference type="Pfam" id="PF00011">
    <property type="entry name" value="HSP20"/>
    <property type="match status" value="1"/>
</dbReference>
<name>A0ABS8W5V5_9GAMM</name>
<gene>
    <name evidence="5" type="ORF">K6Y31_02435</name>
</gene>
<comment type="caution">
    <text evidence="5">The sequence shown here is derived from an EMBL/GenBank/DDBJ whole genome shotgun (WGS) entry which is preliminary data.</text>
</comment>
<comment type="similarity">
    <text evidence="2 3">Belongs to the small heat shock protein (HSP20) family.</text>
</comment>
<dbReference type="InterPro" id="IPR002068">
    <property type="entry name" value="A-crystallin/Hsp20_dom"/>
</dbReference>
<evidence type="ECO:0000256" key="2">
    <source>
        <dbReference type="PROSITE-ProRule" id="PRU00285"/>
    </source>
</evidence>
<protein>
    <submittedName>
        <fullName evidence="5">Hsp20 family protein</fullName>
    </submittedName>
</protein>
<dbReference type="InterPro" id="IPR037913">
    <property type="entry name" value="ACD_IbpA/B"/>
</dbReference>
<sequence>MNPVDLTPLYRSSIGFDRLGALIDNALASDHASVGYPPYNIEVLDENRYAITLAVAGFTEDELDIQVEKNVLSICGKKPNKEERKYLYQGIANRSFERKFNLADFVKVTGADLSNGLLMISLVKEIPEAMKPKTIVINQHHPVLEHTAEGKDNAA</sequence>
<dbReference type="Gene3D" id="2.60.40.790">
    <property type="match status" value="1"/>
</dbReference>
<evidence type="ECO:0000256" key="3">
    <source>
        <dbReference type="RuleBase" id="RU003616"/>
    </source>
</evidence>
<keyword evidence="6" id="KW-1185">Reference proteome</keyword>